<evidence type="ECO:0000256" key="1">
    <source>
        <dbReference type="ARBA" id="ARBA00022490"/>
    </source>
</evidence>
<accession>A0ABN0B1Q4</accession>
<keyword evidence="6" id="KW-1185">Reference proteome</keyword>
<dbReference type="InterPro" id="IPR036388">
    <property type="entry name" value="WH-like_DNA-bd_sf"/>
</dbReference>
<keyword evidence="3" id="KW-0159">Chromosome partition</keyword>
<protein>
    <submittedName>
        <fullName evidence="5">Segregation and condensation protein B</fullName>
    </submittedName>
</protein>
<dbReference type="EMBL" id="AEDQ01000003">
    <property type="protein sequence ID" value="EFL44726.1"/>
    <property type="molecule type" value="Genomic_DNA"/>
</dbReference>
<evidence type="ECO:0000256" key="3">
    <source>
        <dbReference type="ARBA" id="ARBA00022829"/>
    </source>
</evidence>
<reference evidence="5 6" key="1">
    <citation type="submission" date="2010-08" db="EMBL/GenBank/DDBJ databases">
        <authorList>
            <person name="Durkin A.S."/>
            <person name="Madupu R."/>
            <person name="Torralba M."/>
            <person name="Gillis M."/>
            <person name="Methe B."/>
            <person name="Sutton G."/>
            <person name="Nelson K.E."/>
        </authorList>
    </citation>
    <scope>NUCLEOTIDE SEQUENCE [LARGE SCALE GENOMIC DNA]</scope>
    <source>
        <strain evidence="5 6">PB189-T1-4</strain>
    </source>
</reference>
<keyword evidence="1" id="KW-0963">Cytoplasm</keyword>
<keyword evidence="2" id="KW-0132">Cell division</keyword>
<dbReference type="Gene3D" id="1.10.10.10">
    <property type="entry name" value="Winged helix-like DNA-binding domain superfamily/Winged helix DNA-binding domain"/>
    <property type="match status" value="2"/>
</dbReference>
<evidence type="ECO:0000313" key="5">
    <source>
        <dbReference type="EMBL" id="EFL44726.1"/>
    </source>
</evidence>
<evidence type="ECO:0000256" key="2">
    <source>
        <dbReference type="ARBA" id="ARBA00022618"/>
    </source>
</evidence>
<proteinExistence type="predicted"/>
<comment type="caution">
    <text evidence="5">The sequence shown here is derived from an EMBL/GenBank/DDBJ whole genome shotgun (WGS) entry which is preliminary data.</text>
</comment>
<dbReference type="Proteomes" id="UP000004431">
    <property type="component" value="Unassembled WGS sequence"/>
</dbReference>
<dbReference type="PANTHER" id="PTHR34298:SF2">
    <property type="entry name" value="SEGREGATION AND CONDENSATION PROTEIN B"/>
    <property type="match status" value="1"/>
</dbReference>
<name>A0ABN0B1Q4_9ACTN</name>
<sequence>MDSTQDQLGMDIDAATIRRLLEAVLLVSAEPVDVDAASASIHCTPDACKAQLEELSRQYDSESRGFQLVQTASGWQLVTRENCHDCIEEYLGRIDARKLSQAALEVLACVAYLQPIGREAIRSIRGVTSDAAINSLKARGIIKEIKSKPTPTGAAQYGTTKAFLEEFGLASLRDLPPIEQFAADEAAQRYIRERLEQTPLHLFDDDEPAAVSEEGFDVDAVHENAVHEDTVEVDADASTAATETRA</sequence>
<evidence type="ECO:0000256" key="4">
    <source>
        <dbReference type="ARBA" id="ARBA00023306"/>
    </source>
</evidence>
<keyword evidence="4" id="KW-0131">Cell cycle</keyword>
<dbReference type="RefSeq" id="WP_006303501.1">
    <property type="nucleotide sequence ID" value="NZ_AEDQ01000003.1"/>
</dbReference>
<dbReference type="NCBIfam" id="TIGR00281">
    <property type="entry name" value="SMC-Scp complex subunit ScpB"/>
    <property type="match status" value="1"/>
</dbReference>
<dbReference type="InterPro" id="IPR036390">
    <property type="entry name" value="WH_DNA-bd_sf"/>
</dbReference>
<organism evidence="5 6">
    <name type="scientific">Fannyhessea vaginae PB189-T1-4</name>
    <dbReference type="NCBI Taxonomy" id="866774"/>
    <lineage>
        <taxon>Bacteria</taxon>
        <taxon>Bacillati</taxon>
        <taxon>Actinomycetota</taxon>
        <taxon>Coriobacteriia</taxon>
        <taxon>Coriobacteriales</taxon>
        <taxon>Atopobiaceae</taxon>
        <taxon>Fannyhessea</taxon>
    </lineage>
</organism>
<dbReference type="SUPFAM" id="SSF46785">
    <property type="entry name" value="Winged helix' DNA-binding domain"/>
    <property type="match status" value="2"/>
</dbReference>
<gene>
    <name evidence="5" type="primary">scpB</name>
    <name evidence="5" type="ORF">HMPREF9248_0794</name>
</gene>
<dbReference type="PANTHER" id="PTHR34298">
    <property type="entry name" value="SEGREGATION AND CONDENSATION PROTEIN B"/>
    <property type="match status" value="1"/>
</dbReference>
<dbReference type="InterPro" id="IPR005234">
    <property type="entry name" value="ScpB_csome_segregation"/>
</dbReference>
<dbReference type="Pfam" id="PF04079">
    <property type="entry name" value="SMC_ScpB"/>
    <property type="match status" value="1"/>
</dbReference>
<evidence type="ECO:0000313" key="6">
    <source>
        <dbReference type="Proteomes" id="UP000004431"/>
    </source>
</evidence>